<protein>
    <recommendedName>
        <fullName evidence="4">F-box domain-containing protein</fullName>
    </recommendedName>
</protein>
<feature type="region of interest" description="Disordered" evidence="1">
    <location>
        <begin position="188"/>
        <end position="218"/>
    </location>
</feature>
<reference evidence="2 3" key="1">
    <citation type="journal article" date="2013" name="Curr. Biol.">
        <title>The Genome of the Foraminiferan Reticulomyxa filosa.</title>
        <authorList>
            <person name="Glockner G."/>
            <person name="Hulsmann N."/>
            <person name="Schleicher M."/>
            <person name="Noegel A.A."/>
            <person name="Eichinger L."/>
            <person name="Gallinger C."/>
            <person name="Pawlowski J."/>
            <person name="Sierra R."/>
            <person name="Euteneuer U."/>
            <person name="Pillet L."/>
            <person name="Moustafa A."/>
            <person name="Platzer M."/>
            <person name="Groth M."/>
            <person name="Szafranski K."/>
            <person name="Schliwa M."/>
        </authorList>
    </citation>
    <scope>NUCLEOTIDE SEQUENCE [LARGE SCALE GENOMIC DNA]</scope>
</reference>
<dbReference type="Proteomes" id="UP000023152">
    <property type="component" value="Unassembled WGS sequence"/>
</dbReference>
<comment type="caution">
    <text evidence="2">The sequence shown here is derived from an EMBL/GenBank/DDBJ whole genome shotgun (WGS) entry which is preliminary data.</text>
</comment>
<evidence type="ECO:0008006" key="4">
    <source>
        <dbReference type="Google" id="ProtNLM"/>
    </source>
</evidence>
<accession>X6NK93</accession>
<evidence type="ECO:0000313" key="2">
    <source>
        <dbReference type="EMBL" id="ETO25787.1"/>
    </source>
</evidence>
<organism evidence="2 3">
    <name type="scientific">Reticulomyxa filosa</name>
    <dbReference type="NCBI Taxonomy" id="46433"/>
    <lineage>
        <taxon>Eukaryota</taxon>
        <taxon>Sar</taxon>
        <taxon>Rhizaria</taxon>
        <taxon>Retaria</taxon>
        <taxon>Foraminifera</taxon>
        <taxon>Monothalamids</taxon>
        <taxon>Reticulomyxidae</taxon>
        <taxon>Reticulomyxa</taxon>
    </lineage>
</organism>
<keyword evidence="3" id="KW-1185">Reference proteome</keyword>
<feature type="compositionally biased region" description="Low complexity" evidence="1">
    <location>
        <begin position="191"/>
        <end position="204"/>
    </location>
</feature>
<gene>
    <name evidence="2" type="ORF">RFI_11350</name>
</gene>
<evidence type="ECO:0000256" key="1">
    <source>
        <dbReference type="SAM" id="MobiDB-lite"/>
    </source>
</evidence>
<evidence type="ECO:0000313" key="3">
    <source>
        <dbReference type="Proteomes" id="UP000023152"/>
    </source>
</evidence>
<dbReference type="AlphaFoldDB" id="X6NK93"/>
<sequence length="329" mass="38512">MYKTMIFEPLNLAPFEGLCILKNKTILFSANFGKTITWQRYSKLDERSSFFLWEKTILCPALTSSEKIGFNELCDALIISILTWLHPRERLQLSRVSNLLSKCVYNFGTFEEVWLCNNPWLQPKSVDIPNLRFGFNTANQHVGYQNSVGINLLPFVQQLHLRPSHWDHDKQFGLCKDKNMSEDKWMDGVKNKQTNTNSSNSKSSYLERSQARQTSNKTSLKRYDNIRMLRYLRCFSATSGVSRILPRLLDSDNQAWVGNIRFLNIRPCQTNSMFVGSHDTHNSSYFGRNGSPYFEHDHETENQRYLMKWVHKTQQILNLFTAITRYTYV</sequence>
<name>X6NK93_RETFI</name>
<proteinExistence type="predicted"/>
<dbReference type="EMBL" id="ASPP01008289">
    <property type="protein sequence ID" value="ETO25787.1"/>
    <property type="molecule type" value="Genomic_DNA"/>
</dbReference>